<dbReference type="InterPro" id="IPR001952">
    <property type="entry name" value="Alkaline_phosphatase"/>
</dbReference>
<feature type="binding site" evidence="2">
    <location>
        <position position="133"/>
    </location>
    <ligand>
        <name>Zn(2+)</name>
        <dbReference type="ChEBI" id="CHEBI:29105"/>
        <label>2</label>
    </ligand>
</feature>
<feature type="binding site" evidence="2">
    <location>
        <position position="385"/>
    </location>
    <ligand>
        <name>Zn(2+)</name>
        <dbReference type="ChEBI" id="CHEBI:29105"/>
        <label>2</label>
    </ligand>
</feature>
<evidence type="ECO:0000256" key="1">
    <source>
        <dbReference type="PIRSR" id="PIRSR601952-1"/>
    </source>
</evidence>
<name>A0A9X4IDM2_9NEIS</name>
<keyword evidence="2" id="KW-0460">Magnesium</keyword>
<feature type="binding site" evidence="2">
    <location>
        <position position="427"/>
    </location>
    <ligand>
        <name>Zn(2+)</name>
        <dbReference type="ChEBI" id="CHEBI:29105"/>
        <label>2</label>
    </ligand>
</feature>
<feature type="binding site" evidence="2">
    <location>
        <position position="241"/>
    </location>
    <ligand>
        <name>Mg(2+)</name>
        <dbReference type="ChEBI" id="CHEBI:18420"/>
    </ligand>
</feature>
<feature type="binding site" evidence="2">
    <location>
        <position position="389"/>
    </location>
    <ligand>
        <name>Zn(2+)</name>
        <dbReference type="ChEBI" id="CHEBI:29105"/>
        <label>2</label>
    </ligand>
</feature>
<keyword evidence="2" id="KW-0479">Metal-binding</keyword>
<dbReference type="EMBL" id="CP146598">
    <property type="protein sequence ID" value="WWY03742.1"/>
    <property type="molecule type" value="Genomic_DNA"/>
</dbReference>
<dbReference type="GO" id="GO:0004035">
    <property type="term" value="F:alkaline phosphatase activity"/>
    <property type="evidence" value="ECO:0007669"/>
    <property type="project" value="TreeGrafter"/>
</dbReference>
<evidence type="ECO:0000256" key="3">
    <source>
        <dbReference type="RuleBase" id="RU003946"/>
    </source>
</evidence>
<evidence type="ECO:0000256" key="4">
    <source>
        <dbReference type="SAM" id="SignalP"/>
    </source>
</evidence>
<dbReference type="PRINTS" id="PR00113">
    <property type="entry name" value="ALKPHPHTASE"/>
</dbReference>
<comment type="cofactor">
    <cofactor evidence="2">
        <name>Mg(2+)</name>
        <dbReference type="ChEBI" id="CHEBI:18420"/>
    </cofactor>
    <text evidence="2">Binds 1 Mg(2+) ion.</text>
</comment>
<sequence>MKSRYLAALLAAAVPFAAWADSVIYPIDRATMMAGAKFDFKVEFDEVISDGQAKILINGQDFKKTLADGRVEFVAREDGKNVSALWVRDASIKRAGDYRVDVTVNGKKTSVNWNVYATPARAKAKNVILFIGDGLSMAHRTGARILSKGVTEGKANGRLAMDDLPYMGLIGTSSTDSIATDSANTMSAYMTGHKSAVNALGVYASRSESNFNHPKQETLGKLLKRRTNKAVGIVSDAELQDATPAAVVAQTRRRSEKAAITEMLFDAKPDVLLGGGAAYFMPQGTAGSKRKDDKDFVAAFKNAGYRLVSNAGELRQVSGKNTDKLLGLFHTGNMNTVLDRRFLNNGSTKNFPDQPDLTEMTKTALDVLSKNKDGFFLMVESAMIDKASHSLDWERAMASTIMMDQALAVAKDFAKKNPDTLIIVTGDHTHGISIVGTVDDGKPGDMREKVGTYQHAGWLDYQDKNGDGYPDNWDVSKRLAVFFAAYPDYYETFRPKLDGQFNPALKDSQGQYAANSKYKDVPGAVLREGNLPRSADSGVHSVDDMVVQAVGPGAENVRGYMENSDLFKIIVDAFAVK</sequence>
<feature type="binding site" evidence="2">
    <location>
        <position position="380"/>
    </location>
    <ligand>
        <name>Mg(2+)</name>
        <dbReference type="ChEBI" id="CHEBI:18420"/>
    </ligand>
</feature>
<gene>
    <name evidence="5" type="ORF">ORY91_000742</name>
    <name evidence="6" type="ORF">V9W64_03095</name>
</gene>
<dbReference type="Proteomes" id="UP001149607">
    <property type="component" value="Chromosome"/>
</dbReference>
<evidence type="ECO:0000313" key="5">
    <source>
        <dbReference type="EMBL" id="MDD9327357.1"/>
    </source>
</evidence>
<feature type="active site" description="Phosphoserine intermediate" evidence="1">
    <location>
        <position position="182"/>
    </location>
</feature>
<reference evidence="5" key="1">
    <citation type="submission" date="2022-10" db="EMBL/GenBank/DDBJ databases">
        <authorList>
            <person name="Boutroux M."/>
        </authorList>
    </citation>
    <scope>NUCLEOTIDE SEQUENCE</scope>
    <source>
        <strain evidence="5">51.81</strain>
    </source>
</reference>
<dbReference type="PANTHER" id="PTHR11596">
    <property type="entry name" value="ALKALINE PHOSPHATASE"/>
    <property type="match status" value="1"/>
</dbReference>
<dbReference type="InterPro" id="IPR017850">
    <property type="entry name" value="Alkaline_phosphatase_core_sf"/>
</dbReference>
<dbReference type="SUPFAM" id="SSF53649">
    <property type="entry name" value="Alkaline phosphatase-like"/>
    <property type="match status" value="1"/>
</dbReference>
<feature type="binding site" evidence="2">
    <location>
        <position position="133"/>
    </location>
    <ligand>
        <name>Mg(2+)</name>
        <dbReference type="ChEBI" id="CHEBI:18420"/>
    </ligand>
</feature>
<dbReference type="RefSeq" id="WP_274584596.1">
    <property type="nucleotide sequence ID" value="NZ_CP145811.1"/>
</dbReference>
<dbReference type="Gene3D" id="3.40.720.10">
    <property type="entry name" value="Alkaline Phosphatase, subunit A"/>
    <property type="match status" value="1"/>
</dbReference>
<keyword evidence="4" id="KW-0732">Signal</keyword>
<protein>
    <submittedName>
        <fullName evidence="5">Alkaline phosphatase</fullName>
    </submittedName>
</protein>
<dbReference type="GO" id="GO:0046872">
    <property type="term" value="F:metal ion binding"/>
    <property type="evidence" value="ECO:0007669"/>
    <property type="project" value="UniProtKB-KW"/>
</dbReference>
<dbReference type="EMBL" id="JAPQFL010000001">
    <property type="protein sequence ID" value="MDD9327357.1"/>
    <property type="molecule type" value="Genomic_DNA"/>
</dbReference>
<dbReference type="PANTHER" id="PTHR11596:SF72">
    <property type="entry name" value="ALKALINE PHOSPHATASE"/>
    <property type="match status" value="1"/>
</dbReference>
<accession>A0A9X4IDM2</accession>
<feature type="signal peptide" evidence="4">
    <location>
        <begin position="1"/>
        <end position="20"/>
    </location>
</feature>
<dbReference type="CDD" id="cd16012">
    <property type="entry name" value="ALP"/>
    <property type="match status" value="1"/>
</dbReference>
<evidence type="ECO:0000313" key="7">
    <source>
        <dbReference type="Proteomes" id="UP001149607"/>
    </source>
</evidence>
<proteinExistence type="inferred from homology"/>
<keyword evidence="7" id="KW-1185">Reference proteome</keyword>
<dbReference type="Pfam" id="PF00245">
    <property type="entry name" value="Alk_phosphatase"/>
    <property type="match status" value="1"/>
</dbReference>
<comment type="cofactor">
    <cofactor evidence="2">
        <name>Zn(2+)</name>
        <dbReference type="ChEBI" id="CHEBI:29105"/>
    </cofactor>
    <text evidence="2">Binds 2 Zn(2+) ions.</text>
</comment>
<feature type="binding site" evidence="2">
    <location>
        <position position="428"/>
    </location>
    <ligand>
        <name>Zn(2+)</name>
        <dbReference type="ChEBI" id="CHEBI:29105"/>
        <label>2</label>
    </ligand>
</feature>
<feature type="chain" id="PRO_5042786915" evidence="4">
    <location>
        <begin position="21"/>
        <end position="577"/>
    </location>
</feature>
<evidence type="ECO:0000256" key="2">
    <source>
        <dbReference type="PIRSR" id="PIRSR601952-2"/>
    </source>
</evidence>
<reference evidence="6" key="2">
    <citation type="submission" date="2024-02" db="EMBL/GenBank/DDBJ databases">
        <title>Neisseria leonii sp. nov.</title>
        <authorList>
            <person name="Boutroux M."/>
            <person name="Favre-Rochex S."/>
            <person name="Gorgette O."/>
            <person name="Touak G."/>
            <person name="Muhle E."/>
            <person name="Chesneau O."/>
            <person name="Clermont D."/>
            <person name="Rahi P."/>
        </authorList>
    </citation>
    <scope>NUCLEOTIDE SEQUENCE</scope>
    <source>
        <strain evidence="6">51.81</strain>
    </source>
</reference>
<keyword evidence="2" id="KW-0862">Zinc</keyword>
<comment type="similarity">
    <text evidence="3">Belongs to the alkaline phosphatase family.</text>
</comment>
<feature type="binding site" evidence="2">
    <location>
        <position position="243"/>
    </location>
    <ligand>
        <name>Mg(2+)</name>
        <dbReference type="ChEBI" id="CHEBI:18420"/>
    </ligand>
</feature>
<organism evidence="5">
    <name type="scientific">Neisseria leonii</name>
    <dbReference type="NCBI Taxonomy" id="2995413"/>
    <lineage>
        <taxon>Bacteria</taxon>
        <taxon>Pseudomonadati</taxon>
        <taxon>Pseudomonadota</taxon>
        <taxon>Betaproteobacteria</taxon>
        <taxon>Neisseriales</taxon>
        <taxon>Neisseriaceae</taxon>
        <taxon>Neisseria</taxon>
    </lineage>
</organism>
<evidence type="ECO:0000313" key="6">
    <source>
        <dbReference type="EMBL" id="WWY03742.1"/>
    </source>
</evidence>
<dbReference type="SMART" id="SM00098">
    <property type="entry name" value="alkPPc"/>
    <property type="match status" value="1"/>
</dbReference>
<feature type="binding site" evidence="2">
    <location>
        <position position="540"/>
    </location>
    <ligand>
        <name>Zn(2+)</name>
        <dbReference type="ChEBI" id="CHEBI:29105"/>
        <label>2</label>
    </ligand>
</feature>
<dbReference type="AlphaFoldDB" id="A0A9X4IDM2"/>